<accession>A0ABX5DK47</accession>
<keyword evidence="3" id="KW-1185">Reference proteome</keyword>
<dbReference type="RefSeq" id="WP_106102865.1">
    <property type="nucleotide sequence ID" value="NZ_PVRR01000017.1"/>
</dbReference>
<name>A0ABX5DK47_9BACI</name>
<evidence type="ECO:0000256" key="1">
    <source>
        <dbReference type="SAM" id="Coils"/>
    </source>
</evidence>
<protein>
    <submittedName>
        <fullName evidence="2">Uncharacterized protein</fullName>
    </submittedName>
</protein>
<comment type="caution">
    <text evidence="2">The sequence shown here is derived from an EMBL/GenBank/DDBJ whole genome shotgun (WGS) entry which is preliminary data.</text>
</comment>
<organism evidence="2 3">
    <name type="scientific">Bacillus wiedmannii</name>
    <dbReference type="NCBI Taxonomy" id="1890302"/>
    <lineage>
        <taxon>Bacteria</taxon>
        <taxon>Bacillati</taxon>
        <taxon>Bacillota</taxon>
        <taxon>Bacilli</taxon>
        <taxon>Bacillales</taxon>
        <taxon>Bacillaceae</taxon>
        <taxon>Bacillus</taxon>
        <taxon>Bacillus cereus group</taxon>
    </lineage>
</organism>
<proteinExistence type="predicted"/>
<gene>
    <name evidence="2" type="ORF">C6357_29370</name>
</gene>
<dbReference type="EMBL" id="PVRR01000017">
    <property type="protein sequence ID" value="PRT35308.1"/>
    <property type="molecule type" value="Genomic_DNA"/>
</dbReference>
<evidence type="ECO:0000313" key="2">
    <source>
        <dbReference type="EMBL" id="PRT35308.1"/>
    </source>
</evidence>
<reference evidence="2 3" key="1">
    <citation type="submission" date="2018-03" db="EMBL/GenBank/DDBJ databases">
        <title>Genotypic and phenotypic analysis of antagonistic Bacillus spp. isolated from rhizosphere soil of plants in Tibet.</title>
        <authorList>
            <person name="Borriss R."/>
            <person name="Lasch P."/>
            <person name="Wu L."/>
            <person name="Wu H."/>
            <person name="Gao X."/>
        </authorList>
    </citation>
    <scope>NUCLEOTIDE SEQUENCE [LARGE SCALE GENOMIC DNA]</scope>
    <source>
        <strain evidence="2 3">NMSW16</strain>
    </source>
</reference>
<dbReference type="Proteomes" id="UP000239236">
    <property type="component" value="Unassembled WGS sequence"/>
</dbReference>
<evidence type="ECO:0000313" key="3">
    <source>
        <dbReference type="Proteomes" id="UP000239236"/>
    </source>
</evidence>
<feature type="coiled-coil region" evidence="1">
    <location>
        <begin position="36"/>
        <end position="63"/>
    </location>
</feature>
<keyword evidence="1" id="KW-0175">Coiled coil</keyword>
<sequence>MNGMTIEQCEAKIKALELAWVTMYEKLDVLAQAYIEHDLNKKADEYEEKVERAKQNEFYWEEEYAFRNNVAEYLRDYARQNIY</sequence>